<dbReference type="OrthoDB" id="6231665at2"/>
<dbReference type="SMART" id="SM00448">
    <property type="entry name" value="REC"/>
    <property type="match status" value="1"/>
</dbReference>
<evidence type="ECO:0000313" key="4">
    <source>
        <dbReference type="EMBL" id="PWG81962.1"/>
    </source>
</evidence>
<dbReference type="AlphaFoldDB" id="A0A2U2PL18"/>
<dbReference type="Proteomes" id="UP000245647">
    <property type="component" value="Unassembled WGS sequence"/>
</dbReference>
<dbReference type="Pfam" id="PF00072">
    <property type="entry name" value="Response_reg"/>
    <property type="match status" value="1"/>
</dbReference>
<comment type="caution">
    <text evidence="4">The sequence shown here is derived from an EMBL/GenBank/DDBJ whole genome shotgun (WGS) entry which is preliminary data.</text>
</comment>
<feature type="domain" description="Response regulatory" evidence="3">
    <location>
        <begin position="9"/>
        <end position="127"/>
    </location>
</feature>
<feature type="modified residue" description="4-aspartylphosphate" evidence="2">
    <location>
        <position position="62"/>
    </location>
</feature>
<dbReference type="SUPFAM" id="SSF52172">
    <property type="entry name" value="CheY-like"/>
    <property type="match status" value="1"/>
</dbReference>
<dbReference type="PANTHER" id="PTHR44591:SF21">
    <property type="entry name" value="TWO-COMPONENT RESPONSE REGULATOR"/>
    <property type="match status" value="1"/>
</dbReference>
<gene>
    <name evidence="4" type="ORF">DDR33_02750</name>
</gene>
<dbReference type="CDD" id="cd00156">
    <property type="entry name" value="REC"/>
    <property type="match status" value="1"/>
</dbReference>
<accession>A0A2U2PL18</accession>
<sequence>MSNERITYRILVIEDNPGDFILIEDILNEYIDPQIVHAETFREAESVLAGNDAPLFDVVLLDLTLPDKSGRQLIDQILTLVPHCPVIVLTGFADIEFSMETISLGIADYLLKDELSPMILYKSILYTIERKRYINAIEEQNKRLREIAFIQSHIVRAPLARLMGIANILKDTKMPSSESNTWILHFINCANELDSVIRDIIKKTDQTG</sequence>
<evidence type="ECO:0000256" key="2">
    <source>
        <dbReference type="PROSITE-ProRule" id="PRU00169"/>
    </source>
</evidence>
<name>A0A2U2PL18_9SPHI</name>
<protein>
    <recommendedName>
        <fullName evidence="3">Response regulatory domain-containing protein</fullName>
    </recommendedName>
</protein>
<dbReference type="EMBL" id="QEAS01000002">
    <property type="protein sequence ID" value="PWG81962.1"/>
    <property type="molecule type" value="Genomic_DNA"/>
</dbReference>
<reference evidence="4 5" key="1">
    <citation type="submission" date="2018-04" db="EMBL/GenBank/DDBJ databases">
        <title>Pedobacter chongqingensis sp. nov., isolated from a rottenly hemp rope.</title>
        <authorList>
            <person name="Cai Y."/>
        </authorList>
    </citation>
    <scope>NUCLEOTIDE SEQUENCE [LARGE SCALE GENOMIC DNA]</scope>
    <source>
        <strain evidence="4 5">FJ4-8</strain>
    </source>
</reference>
<dbReference type="PROSITE" id="PS50110">
    <property type="entry name" value="RESPONSE_REGULATORY"/>
    <property type="match status" value="1"/>
</dbReference>
<evidence type="ECO:0000256" key="1">
    <source>
        <dbReference type="ARBA" id="ARBA00022553"/>
    </source>
</evidence>
<evidence type="ECO:0000313" key="5">
    <source>
        <dbReference type="Proteomes" id="UP000245647"/>
    </source>
</evidence>
<keyword evidence="1 2" id="KW-0597">Phosphoprotein</keyword>
<dbReference type="InterPro" id="IPR011006">
    <property type="entry name" value="CheY-like_superfamily"/>
</dbReference>
<organism evidence="4 5">
    <name type="scientific">Pararcticibacter amylolyticus</name>
    <dbReference type="NCBI Taxonomy" id="2173175"/>
    <lineage>
        <taxon>Bacteria</taxon>
        <taxon>Pseudomonadati</taxon>
        <taxon>Bacteroidota</taxon>
        <taxon>Sphingobacteriia</taxon>
        <taxon>Sphingobacteriales</taxon>
        <taxon>Sphingobacteriaceae</taxon>
        <taxon>Pararcticibacter</taxon>
    </lineage>
</organism>
<dbReference type="GO" id="GO:0000160">
    <property type="term" value="P:phosphorelay signal transduction system"/>
    <property type="evidence" value="ECO:0007669"/>
    <property type="project" value="InterPro"/>
</dbReference>
<evidence type="ECO:0000259" key="3">
    <source>
        <dbReference type="PROSITE" id="PS50110"/>
    </source>
</evidence>
<proteinExistence type="predicted"/>
<dbReference type="PANTHER" id="PTHR44591">
    <property type="entry name" value="STRESS RESPONSE REGULATOR PROTEIN 1"/>
    <property type="match status" value="1"/>
</dbReference>
<dbReference type="InterPro" id="IPR001789">
    <property type="entry name" value="Sig_transdc_resp-reg_receiver"/>
</dbReference>
<dbReference type="Gene3D" id="3.40.50.2300">
    <property type="match status" value="1"/>
</dbReference>
<dbReference type="RefSeq" id="WP_109414240.1">
    <property type="nucleotide sequence ID" value="NZ_QEAS01000002.1"/>
</dbReference>
<dbReference type="InterPro" id="IPR050595">
    <property type="entry name" value="Bact_response_regulator"/>
</dbReference>
<keyword evidence="5" id="KW-1185">Reference proteome</keyword>